<sequence>MVAAPKHRKALVGMLLADSRLAETQLRYADARGRRTRVPRDWRLCRLCMNDVGDTLHALFVCSASRDLTALRDALWRKCAEEKTGGGLQRLPSRECFHRMLLDIPLVPVLAKFAYDVLAVFEKVNMFVASEAYWHGQDPRGETRPDALDAML</sequence>
<reference evidence="1 2" key="1">
    <citation type="journal article" date="2016" name="Mol. Biol. Evol.">
        <title>Comparative Genomics of Early-Diverging Mushroom-Forming Fungi Provides Insights into the Origins of Lignocellulose Decay Capabilities.</title>
        <authorList>
            <person name="Nagy L.G."/>
            <person name="Riley R."/>
            <person name="Tritt A."/>
            <person name="Adam C."/>
            <person name="Daum C."/>
            <person name="Floudas D."/>
            <person name="Sun H."/>
            <person name="Yadav J.S."/>
            <person name="Pangilinan J."/>
            <person name="Larsson K.H."/>
            <person name="Matsuura K."/>
            <person name="Barry K."/>
            <person name="Labutti K."/>
            <person name="Kuo R."/>
            <person name="Ohm R.A."/>
            <person name="Bhattacharya S.S."/>
            <person name="Shirouzu T."/>
            <person name="Yoshinaga Y."/>
            <person name="Martin F.M."/>
            <person name="Grigoriev I.V."/>
            <person name="Hibbett D.S."/>
        </authorList>
    </citation>
    <scope>NUCLEOTIDE SEQUENCE [LARGE SCALE GENOMIC DNA]</scope>
    <source>
        <strain evidence="1 2">CBS 109695</strain>
    </source>
</reference>
<name>A0A167URK8_9AGAM</name>
<evidence type="ECO:0000313" key="2">
    <source>
        <dbReference type="Proteomes" id="UP000076532"/>
    </source>
</evidence>
<accession>A0A167URK8</accession>
<gene>
    <name evidence="1" type="ORF">FIBSPDRAFT_878742</name>
</gene>
<evidence type="ECO:0000313" key="1">
    <source>
        <dbReference type="EMBL" id="KZP04219.1"/>
    </source>
</evidence>
<evidence type="ECO:0008006" key="3">
    <source>
        <dbReference type="Google" id="ProtNLM"/>
    </source>
</evidence>
<organism evidence="1 2">
    <name type="scientific">Athelia psychrophila</name>
    <dbReference type="NCBI Taxonomy" id="1759441"/>
    <lineage>
        <taxon>Eukaryota</taxon>
        <taxon>Fungi</taxon>
        <taxon>Dikarya</taxon>
        <taxon>Basidiomycota</taxon>
        <taxon>Agaricomycotina</taxon>
        <taxon>Agaricomycetes</taxon>
        <taxon>Agaricomycetidae</taxon>
        <taxon>Atheliales</taxon>
        <taxon>Atheliaceae</taxon>
        <taxon>Athelia</taxon>
    </lineage>
</organism>
<keyword evidence="2" id="KW-1185">Reference proteome</keyword>
<protein>
    <recommendedName>
        <fullName evidence="3">Reverse transcriptase zinc-binding domain-containing protein</fullName>
    </recommendedName>
</protein>
<dbReference type="STRING" id="436010.A0A167URK8"/>
<proteinExistence type="predicted"/>
<dbReference type="OrthoDB" id="3062066at2759"/>
<dbReference type="EMBL" id="KV417946">
    <property type="protein sequence ID" value="KZP04219.1"/>
    <property type="molecule type" value="Genomic_DNA"/>
</dbReference>
<dbReference type="AlphaFoldDB" id="A0A167URK8"/>
<dbReference type="Proteomes" id="UP000076532">
    <property type="component" value="Unassembled WGS sequence"/>
</dbReference>